<reference evidence="4" key="1">
    <citation type="submission" date="2017-02" db="UniProtKB">
        <authorList>
            <consortium name="WormBaseParasite"/>
        </authorList>
    </citation>
    <scope>IDENTIFICATION</scope>
</reference>
<feature type="transmembrane region" description="Helical" evidence="1">
    <location>
        <begin position="127"/>
        <end position="144"/>
    </location>
</feature>
<evidence type="ECO:0000313" key="2">
    <source>
        <dbReference type="EMBL" id="VDM97437.1"/>
    </source>
</evidence>
<dbReference type="EMBL" id="UYYF01000273">
    <property type="protein sequence ID" value="VDM97437.1"/>
    <property type="molecule type" value="Genomic_DNA"/>
</dbReference>
<dbReference type="AlphaFoldDB" id="A0A0N5CNN9"/>
<evidence type="ECO:0000256" key="1">
    <source>
        <dbReference type="SAM" id="Phobius"/>
    </source>
</evidence>
<dbReference type="Proteomes" id="UP000276776">
    <property type="component" value="Unassembled WGS sequence"/>
</dbReference>
<keyword evidence="1" id="KW-0472">Membrane</keyword>
<accession>A0A0N5CNN9</accession>
<keyword evidence="3" id="KW-1185">Reference proteome</keyword>
<sequence length="145" mass="16108">MDIMDWNMFAPPNHGSIPRVHLIAFLDSTPENYCESVDRIEIGECYNSNSGNTTLSSGDGSSSSIIIGDLCSKIAQRRGHPSEILYECTLYDFLEIAFAWSQSKLFDIGGKAVVKMIQGMTELPKSVMHRFIGVVLLCSFVFAFK</sequence>
<keyword evidence="1" id="KW-0812">Transmembrane</keyword>
<proteinExistence type="predicted"/>
<dbReference type="WBParaSite" id="TCLT_0000180501-mRNA-1">
    <property type="protein sequence ID" value="TCLT_0000180501-mRNA-1"/>
    <property type="gene ID" value="TCLT_0000180501"/>
</dbReference>
<reference evidence="2 3" key="2">
    <citation type="submission" date="2018-11" db="EMBL/GenBank/DDBJ databases">
        <authorList>
            <consortium name="Pathogen Informatics"/>
        </authorList>
    </citation>
    <scope>NUCLEOTIDE SEQUENCE [LARGE SCALE GENOMIC DNA]</scope>
</reference>
<organism evidence="4">
    <name type="scientific">Thelazia callipaeda</name>
    <name type="common">Oriental eyeworm</name>
    <name type="synonym">Parasitic nematode</name>
    <dbReference type="NCBI Taxonomy" id="103827"/>
    <lineage>
        <taxon>Eukaryota</taxon>
        <taxon>Metazoa</taxon>
        <taxon>Ecdysozoa</taxon>
        <taxon>Nematoda</taxon>
        <taxon>Chromadorea</taxon>
        <taxon>Rhabditida</taxon>
        <taxon>Spirurina</taxon>
        <taxon>Spiruromorpha</taxon>
        <taxon>Thelazioidea</taxon>
        <taxon>Thelaziidae</taxon>
        <taxon>Thelazia</taxon>
    </lineage>
</organism>
<gene>
    <name evidence="2" type="ORF">TCLT_LOCUS1806</name>
</gene>
<keyword evidence="1" id="KW-1133">Transmembrane helix</keyword>
<dbReference type="OrthoDB" id="5866061at2759"/>
<evidence type="ECO:0000313" key="3">
    <source>
        <dbReference type="Proteomes" id="UP000276776"/>
    </source>
</evidence>
<evidence type="ECO:0000313" key="4">
    <source>
        <dbReference type="WBParaSite" id="TCLT_0000180501-mRNA-1"/>
    </source>
</evidence>
<dbReference type="OMA" id="IGECYNS"/>
<name>A0A0N5CNN9_THECL</name>
<protein>
    <submittedName>
        <fullName evidence="4">Pkinase_fungal domain-containing protein</fullName>
    </submittedName>
</protein>